<dbReference type="SUPFAM" id="SSF55895">
    <property type="entry name" value="Ribonuclease Rh-like"/>
    <property type="match status" value="1"/>
</dbReference>
<dbReference type="RefSeq" id="WP_175529009.1">
    <property type="nucleotide sequence ID" value="NZ_FOZL01000001.1"/>
</dbReference>
<dbReference type="Proteomes" id="UP000199024">
    <property type="component" value="Unassembled WGS sequence"/>
</dbReference>
<keyword evidence="3" id="KW-0732">Signal</keyword>
<dbReference type="InterPro" id="IPR039378">
    <property type="entry name" value="RNase_T2_prok"/>
</dbReference>
<dbReference type="STRING" id="474950.SAMN05421771_2516"/>
<dbReference type="PANTHER" id="PTHR11240:SF22">
    <property type="entry name" value="RIBONUCLEASE T2"/>
    <property type="match status" value="1"/>
</dbReference>
<protein>
    <submittedName>
        <fullName evidence="4">Ribonuclease T2</fullName>
    </submittedName>
</protein>
<evidence type="ECO:0000256" key="1">
    <source>
        <dbReference type="ARBA" id="ARBA00007469"/>
    </source>
</evidence>
<feature type="chain" id="PRO_5011653722" evidence="3">
    <location>
        <begin position="23"/>
        <end position="208"/>
    </location>
</feature>
<dbReference type="InterPro" id="IPR001568">
    <property type="entry name" value="RNase_T2-like"/>
</dbReference>
<sequence length="208" mass="22050">MKMKVLLIALAMLVMGVGQGKAQAPAEPGKFDFFLLNLSWSPEFCVTHPTNGQCAAKPGFILHGLWGENLDGSFPYHCSSAPGPAHPEAYADVTPDASLIGHEWDAHGTCSGMAPDAYFSLARKAFQTVAIPPELKGLDHEIMLPPSGLLEMFAKANPSFPAGSMVLSCGNNRLTAIEVCMTKGLVPMACPVGIRACRANAVKVTPQQ</sequence>
<keyword evidence="5" id="KW-1185">Reference proteome</keyword>
<dbReference type="AlphaFoldDB" id="A0A1I6MF62"/>
<feature type="signal peptide" evidence="3">
    <location>
        <begin position="1"/>
        <end position="22"/>
    </location>
</feature>
<dbReference type="PANTHER" id="PTHR11240">
    <property type="entry name" value="RIBONUCLEASE T2"/>
    <property type="match status" value="1"/>
</dbReference>
<proteinExistence type="inferred from homology"/>
<organism evidence="4 5">
    <name type="scientific">Granulicella pectinivorans</name>
    <dbReference type="NCBI Taxonomy" id="474950"/>
    <lineage>
        <taxon>Bacteria</taxon>
        <taxon>Pseudomonadati</taxon>
        <taxon>Acidobacteriota</taxon>
        <taxon>Terriglobia</taxon>
        <taxon>Terriglobales</taxon>
        <taxon>Acidobacteriaceae</taxon>
        <taxon>Granulicella</taxon>
    </lineage>
</organism>
<evidence type="ECO:0000256" key="3">
    <source>
        <dbReference type="SAM" id="SignalP"/>
    </source>
</evidence>
<dbReference type="EMBL" id="FOZL01000001">
    <property type="protein sequence ID" value="SFS14359.1"/>
    <property type="molecule type" value="Genomic_DNA"/>
</dbReference>
<evidence type="ECO:0000313" key="4">
    <source>
        <dbReference type="EMBL" id="SFS14359.1"/>
    </source>
</evidence>
<dbReference type="GO" id="GO:0006401">
    <property type="term" value="P:RNA catabolic process"/>
    <property type="evidence" value="ECO:0007669"/>
    <property type="project" value="TreeGrafter"/>
</dbReference>
<comment type="similarity">
    <text evidence="1 2">Belongs to the RNase T2 family.</text>
</comment>
<dbReference type="CDD" id="cd01062">
    <property type="entry name" value="RNase_T2_prok"/>
    <property type="match status" value="1"/>
</dbReference>
<reference evidence="4 5" key="1">
    <citation type="submission" date="2016-10" db="EMBL/GenBank/DDBJ databases">
        <authorList>
            <person name="de Groot N.N."/>
        </authorList>
    </citation>
    <scope>NUCLEOTIDE SEQUENCE [LARGE SCALE GENOMIC DNA]</scope>
    <source>
        <strain evidence="4 5">DSM 21001</strain>
    </source>
</reference>
<dbReference type="Gene3D" id="3.90.730.10">
    <property type="entry name" value="Ribonuclease T2-like"/>
    <property type="match status" value="1"/>
</dbReference>
<dbReference type="GO" id="GO:0003723">
    <property type="term" value="F:RNA binding"/>
    <property type="evidence" value="ECO:0007669"/>
    <property type="project" value="InterPro"/>
</dbReference>
<evidence type="ECO:0000256" key="2">
    <source>
        <dbReference type="RuleBase" id="RU004328"/>
    </source>
</evidence>
<dbReference type="InterPro" id="IPR036430">
    <property type="entry name" value="RNase_T2-like_sf"/>
</dbReference>
<name>A0A1I6MF62_9BACT</name>
<gene>
    <name evidence="4" type="ORF">SAMN05421771_2516</name>
</gene>
<evidence type="ECO:0000313" key="5">
    <source>
        <dbReference type="Proteomes" id="UP000199024"/>
    </source>
</evidence>
<accession>A0A1I6MF62</accession>
<dbReference type="Pfam" id="PF00445">
    <property type="entry name" value="Ribonuclease_T2"/>
    <property type="match status" value="1"/>
</dbReference>
<dbReference type="GO" id="GO:0033897">
    <property type="term" value="F:ribonuclease T2 activity"/>
    <property type="evidence" value="ECO:0007669"/>
    <property type="project" value="InterPro"/>
</dbReference>